<evidence type="ECO:0000256" key="2">
    <source>
        <dbReference type="ARBA" id="ARBA00022490"/>
    </source>
</evidence>
<evidence type="ECO:0000256" key="5">
    <source>
        <dbReference type="ARBA" id="ARBA00022840"/>
    </source>
</evidence>
<dbReference type="FunFam" id="1.10.240.10:FF:000001">
    <property type="entry name" value="Tyrosine--tRNA ligase"/>
    <property type="match status" value="1"/>
</dbReference>
<evidence type="ECO:0000256" key="12">
    <source>
        <dbReference type="PROSITE-ProRule" id="PRU00182"/>
    </source>
</evidence>
<dbReference type="FunFam" id="3.40.50.620:FF:000008">
    <property type="entry name" value="Tyrosine--tRNA ligase"/>
    <property type="match status" value="1"/>
</dbReference>
<dbReference type="Proteomes" id="UP000065261">
    <property type="component" value="Chromosome I"/>
</dbReference>
<dbReference type="PROSITE" id="PS00178">
    <property type="entry name" value="AA_TRNA_LIGASE_I"/>
    <property type="match status" value="1"/>
</dbReference>
<comment type="subcellular location">
    <subcellularLocation>
        <location evidence="1 11">Cytoplasm</location>
    </subcellularLocation>
</comment>
<evidence type="ECO:0000256" key="9">
    <source>
        <dbReference type="ARBA" id="ARBA00048248"/>
    </source>
</evidence>
<dbReference type="GO" id="GO:0005524">
    <property type="term" value="F:ATP binding"/>
    <property type="evidence" value="ECO:0007669"/>
    <property type="project" value="UniProtKB-UniRule"/>
</dbReference>
<evidence type="ECO:0000256" key="4">
    <source>
        <dbReference type="ARBA" id="ARBA00022741"/>
    </source>
</evidence>
<dbReference type="SUPFAM" id="SSF52374">
    <property type="entry name" value="Nucleotidylyl transferase"/>
    <property type="match status" value="1"/>
</dbReference>
<dbReference type="OrthoDB" id="9804243at2"/>
<protein>
    <recommendedName>
        <fullName evidence="11">Tyrosine--tRNA ligase</fullName>
        <ecNumber evidence="11">6.1.1.1</ecNumber>
    </recommendedName>
    <alternativeName>
        <fullName evidence="11">Tyrosyl-tRNA synthetase</fullName>
        <shortName evidence="11">TyrRS</shortName>
    </alternativeName>
</protein>
<dbReference type="AlphaFoldDB" id="A0A0U2V831"/>
<dbReference type="Gene3D" id="1.10.240.10">
    <property type="entry name" value="Tyrosyl-Transfer RNA Synthetase"/>
    <property type="match status" value="1"/>
</dbReference>
<dbReference type="EC" id="6.1.1.1" evidence="11"/>
<evidence type="ECO:0000256" key="10">
    <source>
        <dbReference type="ARBA" id="ARBA00060965"/>
    </source>
</evidence>
<evidence type="ECO:0000313" key="14">
    <source>
        <dbReference type="EMBL" id="ALS33933.1"/>
    </source>
</evidence>
<evidence type="ECO:0000256" key="6">
    <source>
        <dbReference type="ARBA" id="ARBA00022884"/>
    </source>
</evidence>
<dbReference type="RefSeq" id="WP_058374033.1">
    <property type="nucleotide sequence ID" value="NZ_CP011034.1"/>
</dbReference>
<dbReference type="GO" id="GO:0004831">
    <property type="term" value="F:tyrosine-tRNA ligase activity"/>
    <property type="evidence" value="ECO:0007669"/>
    <property type="project" value="UniProtKB-UniRule"/>
</dbReference>
<dbReference type="InterPro" id="IPR036986">
    <property type="entry name" value="S4_RNA-bd_sf"/>
</dbReference>
<sequence>MTTQLLEDITHRGLVSQVSDLAQLEQLLATSQVVYCGFDPTAGSLHIGHLVPLLMLKRFNDAGHKAVALIGGATGLIGDPSFKATERSLNSKETVQGWVADLSSQVESVMNPHLSEPIQLKNNADWFSGIEVLDFFRDVGKHFSINNMINRESVKQRLQRPDQGLSFTEFSYTLLQSYDFAKLNSELGCSVQIGGNDQWGNIVSGIDLTRRLNKQTVYGLTLPLITKSDGTKFGKTEGGAIWLDPKKTSPYRFYQFWLNCDDADVYNFLRFYTFLSVKKIEAIEANDITSQQKPQAQGILAEQLTRFVHGEQGLASAQRITQLLFNGQVQTLTLAELEQLEQDGLAVHAISDAQINIAELLVKSELASSKRTARELINANAIKINGEAITDDHAQLDFPLFDRFWVIQRGKKQFRLIKLA</sequence>
<dbReference type="CDD" id="cd00165">
    <property type="entry name" value="S4"/>
    <property type="match status" value="1"/>
</dbReference>
<keyword evidence="6 12" id="KW-0694">RNA-binding</keyword>
<dbReference type="GO" id="GO:0006437">
    <property type="term" value="P:tyrosyl-tRNA aminoacylation"/>
    <property type="evidence" value="ECO:0007669"/>
    <property type="project" value="UniProtKB-UniRule"/>
</dbReference>
<dbReference type="InterPro" id="IPR024088">
    <property type="entry name" value="Tyr-tRNA-ligase_bac-type"/>
</dbReference>
<keyword evidence="3 11" id="KW-0436">Ligase</keyword>
<evidence type="ECO:0000256" key="8">
    <source>
        <dbReference type="ARBA" id="ARBA00023146"/>
    </source>
</evidence>
<name>A0A0U2V831_9GAMM</name>
<evidence type="ECO:0000256" key="3">
    <source>
        <dbReference type="ARBA" id="ARBA00022598"/>
    </source>
</evidence>
<dbReference type="InterPro" id="IPR054608">
    <property type="entry name" value="SYY-like_C"/>
</dbReference>
<evidence type="ECO:0000259" key="13">
    <source>
        <dbReference type="Pfam" id="PF22421"/>
    </source>
</evidence>
<dbReference type="PRINTS" id="PR01040">
    <property type="entry name" value="TRNASYNTHTYR"/>
</dbReference>
<evidence type="ECO:0000256" key="11">
    <source>
        <dbReference type="HAMAP-Rule" id="MF_02006"/>
    </source>
</evidence>
<dbReference type="PANTHER" id="PTHR11766:SF0">
    <property type="entry name" value="TYROSINE--TRNA LIGASE, MITOCHONDRIAL"/>
    <property type="match status" value="1"/>
</dbReference>
<dbReference type="Gene3D" id="3.40.50.620">
    <property type="entry name" value="HUPs"/>
    <property type="match status" value="1"/>
</dbReference>
<accession>A0A0U2V831</accession>
<dbReference type="InterPro" id="IPR002305">
    <property type="entry name" value="aa-tRNA-synth_Ic"/>
</dbReference>
<keyword evidence="8 11" id="KW-0030">Aminoacyl-tRNA synthetase</keyword>
<dbReference type="InterPro" id="IPR024107">
    <property type="entry name" value="Tyr-tRNA-ligase_bac_1"/>
</dbReference>
<dbReference type="KEGG" id="ptn:PTRA_a2893"/>
<dbReference type="GO" id="GO:0003723">
    <property type="term" value="F:RNA binding"/>
    <property type="evidence" value="ECO:0007669"/>
    <property type="project" value="UniProtKB-KW"/>
</dbReference>
<dbReference type="PATRIC" id="fig|1315283.4.peg.2521"/>
<keyword evidence="2 11" id="KW-0963">Cytoplasm</keyword>
<gene>
    <name evidence="11 14" type="primary">tyrS</name>
    <name evidence="14" type="ORF">PTRA_a2893</name>
</gene>
<comment type="function">
    <text evidence="11">Catalyzes the attachment of tyrosine to tRNA(Tyr) in a two-step reaction: tyrosine is first activated by ATP to form Tyr-AMP and then transferred to the acceptor end of tRNA(Tyr).</text>
</comment>
<feature type="binding site" evidence="11">
    <location>
        <position position="172"/>
    </location>
    <ligand>
        <name>L-tyrosine</name>
        <dbReference type="ChEBI" id="CHEBI:58315"/>
    </ligand>
</feature>
<proteinExistence type="inferred from homology"/>
<feature type="binding site" evidence="11">
    <location>
        <position position="235"/>
    </location>
    <ligand>
        <name>ATP</name>
        <dbReference type="ChEBI" id="CHEBI:30616"/>
    </ligand>
</feature>
<feature type="domain" description="Tyrosine--tRNA ligase SYY-like C-terminal" evidence="13">
    <location>
        <begin position="336"/>
        <end position="417"/>
    </location>
</feature>
<dbReference type="InterPro" id="IPR001412">
    <property type="entry name" value="aa-tRNA-synth_I_CS"/>
</dbReference>
<dbReference type="NCBIfam" id="TIGR00234">
    <property type="entry name" value="tyrS"/>
    <property type="match status" value="1"/>
</dbReference>
<feature type="binding site" evidence="11">
    <location>
        <position position="176"/>
    </location>
    <ligand>
        <name>L-tyrosine</name>
        <dbReference type="ChEBI" id="CHEBI:58315"/>
    </ligand>
</feature>
<dbReference type="Pfam" id="PF22421">
    <property type="entry name" value="SYY_C-terminal"/>
    <property type="match status" value="1"/>
</dbReference>
<evidence type="ECO:0000313" key="15">
    <source>
        <dbReference type="Proteomes" id="UP000065261"/>
    </source>
</evidence>
<dbReference type="Pfam" id="PF00579">
    <property type="entry name" value="tRNA-synt_1b"/>
    <property type="match status" value="1"/>
</dbReference>
<reference evidence="14 15" key="1">
    <citation type="submission" date="2015-03" db="EMBL/GenBank/DDBJ databases">
        <authorList>
            <person name="Murphy D."/>
        </authorList>
    </citation>
    <scope>NUCLEOTIDE SEQUENCE [LARGE SCALE GENOMIC DNA]</scope>
    <source>
        <strain evidence="14 15">KMM 520</strain>
    </source>
</reference>
<dbReference type="GO" id="GO:0042803">
    <property type="term" value="F:protein homodimerization activity"/>
    <property type="evidence" value="ECO:0007669"/>
    <property type="project" value="UniProtKB-ARBA"/>
</dbReference>
<evidence type="ECO:0000256" key="1">
    <source>
        <dbReference type="ARBA" id="ARBA00004496"/>
    </source>
</evidence>
<comment type="catalytic activity">
    <reaction evidence="9 11">
        <text>tRNA(Tyr) + L-tyrosine + ATP = L-tyrosyl-tRNA(Tyr) + AMP + diphosphate + H(+)</text>
        <dbReference type="Rhea" id="RHEA:10220"/>
        <dbReference type="Rhea" id="RHEA-COMP:9706"/>
        <dbReference type="Rhea" id="RHEA-COMP:9707"/>
        <dbReference type="ChEBI" id="CHEBI:15378"/>
        <dbReference type="ChEBI" id="CHEBI:30616"/>
        <dbReference type="ChEBI" id="CHEBI:33019"/>
        <dbReference type="ChEBI" id="CHEBI:58315"/>
        <dbReference type="ChEBI" id="CHEBI:78442"/>
        <dbReference type="ChEBI" id="CHEBI:78536"/>
        <dbReference type="ChEBI" id="CHEBI:456215"/>
        <dbReference type="EC" id="6.1.1.1"/>
    </reaction>
</comment>
<dbReference type="HAMAP" id="MF_02006">
    <property type="entry name" value="Tyr_tRNA_synth_type1"/>
    <property type="match status" value="1"/>
</dbReference>
<keyword evidence="7 11" id="KW-0648">Protein biosynthesis</keyword>
<organism evidence="14">
    <name type="scientific">Pseudoalteromonas translucida KMM 520</name>
    <dbReference type="NCBI Taxonomy" id="1315283"/>
    <lineage>
        <taxon>Bacteria</taxon>
        <taxon>Pseudomonadati</taxon>
        <taxon>Pseudomonadota</taxon>
        <taxon>Gammaproteobacteria</taxon>
        <taxon>Alteromonadales</taxon>
        <taxon>Pseudoalteromonadaceae</taxon>
        <taxon>Pseudoalteromonas</taxon>
    </lineage>
</organism>
<dbReference type="CDD" id="cd00805">
    <property type="entry name" value="TyrRS_core"/>
    <property type="match status" value="1"/>
</dbReference>
<dbReference type="PANTHER" id="PTHR11766">
    <property type="entry name" value="TYROSYL-TRNA SYNTHETASE"/>
    <property type="match status" value="1"/>
</dbReference>
<evidence type="ECO:0000256" key="7">
    <source>
        <dbReference type="ARBA" id="ARBA00022917"/>
    </source>
</evidence>
<dbReference type="GO" id="GO:0005829">
    <property type="term" value="C:cytosol"/>
    <property type="evidence" value="ECO:0007669"/>
    <property type="project" value="TreeGrafter"/>
</dbReference>
<keyword evidence="4 11" id="KW-0547">Nucleotide-binding</keyword>
<dbReference type="SUPFAM" id="SSF55174">
    <property type="entry name" value="Alpha-L RNA-binding motif"/>
    <property type="match status" value="1"/>
</dbReference>
<dbReference type="PROSITE" id="PS50889">
    <property type="entry name" value="S4"/>
    <property type="match status" value="1"/>
</dbReference>
<dbReference type="InterPro" id="IPR014729">
    <property type="entry name" value="Rossmann-like_a/b/a_fold"/>
</dbReference>
<dbReference type="Gene3D" id="3.10.290.10">
    <property type="entry name" value="RNA-binding S4 domain"/>
    <property type="match status" value="1"/>
</dbReference>
<comment type="subunit">
    <text evidence="11">Homodimer.</text>
</comment>
<feature type="short sequence motif" description="'KMSKS' region" evidence="11">
    <location>
        <begin position="232"/>
        <end position="236"/>
    </location>
</feature>
<feature type="binding site" evidence="11">
    <location>
        <position position="35"/>
    </location>
    <ligand>
        <name>L-tyrosine</name>
        <dbReference type="ChEBI" id="CHEBI:58315"/>
    </ligand>
</feature>
<dbReference type="InterPro" id="IPR002307">
    <property type="entry name" value="Tyr-tRNA-ligase"/>
</dbReference>
<dbReference type="EMBL" id="CP011034">
    <property type="protein sequence ID" value="ALS33933.1"/>
    <property type="molecule type" value="Genomic_DNA"/>
</dbReference>
<keyword evidence="5 11" id="KW-0067">ATP-binding</keyword>
<feature type="short sequence motif" description="'HIGH' region" evidence="11">
    <location>
        <begin position="40"/>
        <end position="49"/>
    </location>
</feature>
<comment type="similarity">
    <text evidence="10 11">Belongs to the class-I aminoacyl-tRNA synthetase family. TyrS type 1 subfamily.</text>
</comment>